<comment type="cofactor">
    <cofactor evidence="1">
        <name>pantetheine 4'-phosphate</name>
        <dbReference type="ChEBI" id="CHEBI:47942"/>
    </cofactor>
</comment>
<dbReference type="FunFam" id="1.10.1200.10:FF:000016">
    <property type="entry name" value="Non-ribosomal peptide synthase"/>
    <property type="match status" value="1"/>
</dbReference>
<dbReference type="InterPro" id="IPR025110">
    <property type="entry name" value="AMP-bd_C"/>
</dbReference>
<name>A0A561ERH4_9ACTN</name>
<dbReference type="Gene3D" id="3.30.70.3290">
    <property type="match status" value="1"/>
</dbReference>
<dbReference type="CDD" id="cd00833">
    <property type="entry name" value="PKS"/>
    <property type="match status" value="1"/>
</dbReference>
<dbReference type="InterPro" id="IPR000873">
    <property type="entry name" value="AMP-dep_synth/lig_dom"/>
</dbReference>
<evidence type="ECO:0000313" key="8">
    <source>
        <dbReference type="EMBL" id="TWE18210.1"/>
    </source>
</evidence>
<proteinExistence type="inferred from homology"/>
<dbReference type="GO" id="GO:0008610">
    <property type="term" value="P:lipid biosynthetic process"/>
    <property type="evidence" value="ECO:0007669"/>
    <property type="project" value="UniProtKB-ARBA"/>
</dbReference>
<keyword evidence="4" id="KW-0597">Phosphoprotein</keyword>
<dbReference type="GO" id="GO:0072330">
    <property type="term" value="P:monocarboxylic acid biosynthetic process"/>
    <property type="evidence" value="ECO:0007669"/>
    <property type="project" value="UniProtKB-ARBA"/>
</dbReference>
<evidence type="ECO:0000259" key="6">
    <source>
        <dbReference type="PROSITE" id="PS50075"/>
    </source>
</evidence>
<dbReference type="Pfam" id="PF16197">
    <property type="entry name" value="KAsynt_C_assoc"/>
    <property type="match status" value="1"/>
</dbReference>
<keyword evidence="5" id="KW-0808">Transferase</keyword>
<dbReference type="Gene3D" id="1.10.1200.10">
    <property type="entry name" value="ACP-like"/>
    <property type="match status" value="1"/>
</dbReference>
<dbReference type="GO" id="GO:0031177">
    <property type="term" value="F:phosphopantetheine binding"/>
    <property type="evidence" value="ECO:0007669"/>
    <property type="project" value="InterPro"/>
</dbReference>
<dbReference type="GO" id="GO:0044550">
    <property type="term" value="P:secondary metabolite biosynthetic process"/>
    <property type="evidence" value="ECO:0007669"/>
    <property type="project" value="TreeGrafter"/>
</dbReference>
<keyword evidence="9" id="KW-1185">Reference proteome</keyword>
<gene>
    <name evidence="8" type="ORF">FB465_3260</name>
</gene>
<feature type="domain" description="Carrier" evidence="6">
    <location>
        <begin position="741"/>
        <end position="816"/>
    </location>
</feature>
<organism evidence="8 9">
    <name type="scientific">Kitasatospora atroaurantiaca</name>
    <dbReference type="NCBI Taxonomy" id="285545"/>
    <lineage>
        <taxon>Bacteria</taxon>
        <taxon>Bacillati</taxon>
        <taxon>Actinomycetota</taxon>
        <taxon>Actinomycetes</taxon>
        <taxon>Kitasatosporales</taxon>
        <taxon>Streptomycetaceae</taxon>
        <taxon>Kitasatospora</taxon>
    </lineage>
</organism>
<dbReference type="InterPro" id="IPR016039">
    <property type="entry name" value="Thiolase-like"/>
</dbReference>
<dbReference type="InterPro" id="IPR014031">
    <property type="entry name" value="Ketoacyl_synth_C"/>
</dbReference>
<dbReference type="PANTHER" id="PTHR45527:SF1">
    <property type="entry name" value="FATTY ACID SYNTHASE"/>
    <property type="match status" value="1"/>
</dbReference>
<sequence length="2352" mass="256085">MTSDDTTAVAGRDRTEARDIAVIGMAVRLPEADDVQQFLANLRDGRDSVRELSAARRSRTSLPLDEDYQLNGYIEDIDSFDHAFFGISKGEAQNMAPEHRLLLQVAHQAVENAGYDPAALHGSRTSVYVGDTRLVYQQLARTIEPTMVMGTHVSAMAGRLSRFFGLRGPAAMVDSSCSSALLAVHHAVNDLVLGDAELALVCGTSLNLFGDPKTDEDGLDLGIRSADGKTRTFSADADGTGSGEAVAAVILKPLDQALRDGDPVHAVIKGIAANNVAGRSSTLTAPDSAAQAEVIERAWEKAGIEPATISYIEAHGTATRLGDPIEIEAIDLAFGRVTSEKHFCELSSVKSNIGHTWSASGLVGLVKAVLALRHRVLFPNLHSQTLSPLIDFADSAVSVTQELKPWEPAAGVRRAGVSSFGVMGTNVHAILEEAPARTEAAESPAAGYWFPVSARSAASLQSNIAALKQWIDDRPELRLQDVQRTLVSGRGHYPHRHAVTAGNLTELSRALGAPVTSGPQDGVVTALLVSGRCHATPELTQTLRGAYPRFDLLYTECERAAGGDPTDGQFAFQYAFHGLLRHIGLDFRHVVGEGAGKHVIDAGAGRVELGEAIRRARAERAAEATDLDARVDRLLAKLTGEQRVLFVEAGPLSTVSRALAERGGAGYDVAAVPDGPDAFAGFLRDLYLGGTTWTWGTTAGQGRRIELPSYQFQKIRCWLDDSNVISPAQAAADSAGAEQHTGPVDVLDAVTEVWKDVLGLDTLDLEASFFELGGDSISGIQVLNRLQTVFGVELDVVAIFDHETPRALAQHVEETVRAEQAAAAPAVEEPAVEEPAVAEPAEAEPFAASPAQLHVWLASQFEGGSVAFNLTRTFQLTGAVDTDALQRALDALAARHDGLRASFTFEGEQLMQRVAPKHAFTAPLELRSVSGPLPGRPGITGLVREFAARPFDLAHGPLLRAELASFGDGRHLLTFSTHHIVADGWSLELLAHDLGALYASFARGATLDLPPITVDYREHHLQDAQRAAGRREQAAEYWLSTFEAAPPVIDLPTRTGVGGPAFSGAYRSYALPEPLWQRLKAFTRAEGGTAFTSVLSAFAALLSRYSEQGELVLGTSIAGRNRESLEQLVGMLVRTLPLRLKVDSGSSFRELSGHVRGTFSDALHHLDYPYEELVQELQQRGLAHSPHLFNVLIEFEQFAGSGQAPLSAMAGPGLQVSPVDVTLETSVFPLNIMLAEQAETLEAAIRFDTRLFDDHAIDRLWEAFAGLLEAMLDRPTAPLEQLPLLPEPEQLRVRTLGHRELEFDRSLQIHQAVERFAAVTPERVCLSSATEQRTYAQLNARANRLARYFSEQLQVRPGEVVALVMDRSVLMVESILALWKCGAAYLPVDPSYPPAFVGMMLESSKVRVAALDPSQVPPELRAQVALADGCRPVELTAATAAGESDADLGLPADESSLSYVIYTSGSTGVPKGVMVEHLGMLNHLHAKIADLALSERSVVVQNASNSFDISLWQMFAALFVGGRTVIVEESLQLDPLRFAERIEAERVTVLEVVPSYLEAMLDSWERSDRPITLDTLEYLMVTGEACLPRQVNRWLGAYPGIPVVNAYGPTEASDDVTHHVMSEPVESDTAPLGSPIPNTLIYVLDEHLRVCPQGVRGEIYVSGIGVSRGYLNAPEQTARAFMTDPFQPERRMYKTGDNGRWTPEGTLEYLGRTDSQVKVRGFRIDLGEIERRVDECAGVKTAAVVTKNVGKDKQLYAYVVLEPGGSVSRVRAHLHQELPHHMVPADFVEIGQMPLTSNGKVDRKALQALEVARPRMTSALRPRTDAERTLVQIWEEVLGLDGIGVTDRFFDVGGNSLRAIQVLARVRGRLGVELGLETLFSQPTIAGLAAALATADAGTADPITGLGGPGTYEPALSQHLLLEIERTSSERAAFNRNDWYELRGEVDPALLERSFALLVERHESMRTTFDTVADQPVQIVHAPGALALPFSVHDLSQEPEGAVRRFVESRIRVPFEPAVEPLVRADLLRTGEGYALLTSMHQLVSDGSSAQVLQQEWHALYEALAAGRDAALPALSFQYKDVAAWRNERLTPERLAEHREFWHRELEGASSVVPLPTDRPRPPVTALAGTRLRLAVPEALTERFAALASGNGVTEFVVARCAVGLLLLAETGLTDVTMGTYTRGRNRLDLEDQIGFHINTVPLRFRLWPEDDVRGMLARAQHDVLQAFQHEDYPYGWTMRELGWERSPDRSPIFDVMVAMDQLDGPARDGADGRRSVSFEPQELPRRSKEADLQFVFIRSSDSLELAVTYNSEIFSPERAQQFMLRLRTILGAMVEDRPVVEILKLQEESPK</sequence>
<reference evidence="8 9" key="1">
    <citation type="submission" date="2019-06" db="EMBL/GenBank/DDBJ databases">
        <title>Sequencing the genomes of 1000 actinobacteria strains.</title>
        <authorList>
            <person name="Klenk H.-P."/>
        </authorList>
    </citation>
    <scope>NUCLEOTIDE SEQUENCE [LARGE SCALE GENOMIC DNA]</scope>
    <source>
        <strain evidence="8 9">DSM 41649</strain>
    </source>
</reference>
<evidence type="ECO:0000256" key="3">
    <source>
        <dbReference type="ARBA" id="ARBA00022450"/>
    </source>
</evidence>
<dbReference type="Gene3D" id="3.30.559.10">
    <property type="entry name" value="Chloramphenicol acetyltransferase-like domain"/>
    <property type="match status" value="2"/>
</dbReference>
<dbReference type="SMART" id="SM00823">
    <property type="entry name" value="PKS_PP"/>
    <property type="match status" value="2"/>
</dbReference>
<dbReference type="InterPro" id="IPR010071">
    <property type="entry name" value="AA_adenyl_dom"/>
</dbReference>
<dbReference type="SMART" id="SM00825">
    <property type="entry name" value="PKS_KS"/>
    <property type="match status" value="1"/>
</dbReference>
<comment type="similarity">
    <text evidence="2">Belongs to the ATP-dependent AMP-binding enzyme family.</text>
</comment>
<dbReference type="SUPFAM" id="SSF52777">
    <property type="entry name" value="CoA-dependent acyltransferases"/>
    <property type="match status" value="4"/>
</dbReference>
<dbReference type="Pfam" id="PF00550">
    <property type="entry name" value="PP-binding"/>
    <property type="match status" value="2"/>
</dbReference>
<dbReference type="Gene3D" id="3.30.559.30">
    <property type="entry name" value="Nonribosomal peptide synthetase, condensation domain"/>
    <property type="match status" value="2"/>
</dbReference>
<protein>
    <submittedName>
        <fullName evidence="8">Amino acid adenylation domain-containing protein</fullName>
    </submittedName>
</protein>
<dbReference type="PROSITE" id="PS00455">
    <property type="entry name" value="AMP_BINDING"/>
    <property type="match status" value="1"/>
</dbReference>
<dbReference type="InterPro" id="IPR023213">
    <property type="entry name" value="CAT-like_dom_sf"/>
</dbReference>
<evidence type="ECO:0000259" key="7">
    <source>
        <dbReference type="PROSITE" id="PS52004"/>
    </source>
</evidence>
<dbReference type="EMBL" id="VIVR01000001">
    <property type="protein sequence ID" value="TWE18210.1"/>
    <property type="molecule type" value="Genomic_DNA"/>
</dbReference>
<dbReference type="CDD" id="cd05930">
    <property type="entry name" value="A_NRPS"/>
    <property type="match status" value="1"/>
</dbReference>
<dbReference type="Proteomes" id="UP000318416">
    <property type="component" value="Unassembled WGS sequence"/>
</dbReference>
<comment type="caution">
    <text evidence="8">The sequence shown here is derived from an EMBL/GenBank/DDBJ whole genome shotgun (WGS) entry which is preliminary data.</text>
</comment>
<accession>A0A561ERH4</accession>
<dbReference type="InterPro" id="IPR009081">
    <property type="entry name" value="PP-bd_ACP"/>
</dbReference>
<dbReference type="PANTHER" id="PTHR45527">
    <property type="entry name" value="NONRIBOSOMAL PEPTIDE SYNTHETASE"/>
    <property type="match status" value="1"/>
</dbReference>
<dbReference type="InterPro" id="IPR020806">
    <property type="entry name" value="PKS_PP-bd"/>
</dbReference>
<dbReference type="Pfam" id="PF02801">
    <property type="entry name" value="Ketoacyl-synt_C"/>
    <property type="match status" value="1"/>
</dbReference>
<feature type="domain" description="Carrier" evidence="6">
    <location>
        <begin position="1821"/>
        <end position="1896"/>
    </location>
</feature>
<dbReference type="Gene3D" id="3.40.47.10">
    <property type="match status" value="1"/>
</dbReference>
<dbReference type="InterPro" id="IPR036736">
    <property type="entry name" value="ACP-like_sf"/>
</dbReference>
<dbReference type="Pfam" id="PF00109">
    <property type="entry name" value="ketoacyl-synt"/>
    <property type="match status" value="1"/>
</dbReference>
<dbReference type="Gene3D" id="3.40.50.1820">
    <property type="entry name" value="alpha/beta hydrolase"/>
    <property type="match status" value="1"/>
</dbReference>
<dbReference type="InterPro" id="IPR029058">
    <property type="entry name" value="AB_hydrolase_fold"/>
</dbReference>
<dbReference type="InterPro" id="IPR032821">
    <property type="entry name" value="PKS_assoc"/>
</dbReference>
<dbReference type="PROSITE" id="PS00012">
    <property type="entry name" value="PHOSPHOPANTETHEINE"/>
    <property type="match status" value="2"/>
</dbReference>
<feature type="domain" description="Ketosynthase family 3 (KS3)" evidence="7">
    <location>
        <begin position="17"/>
        <end position="433"/>
    </location>
</feature>
<dbReference type="GO" id="GO:0043041">
    <property type="term" value="P:amino acid activation for nonribosomal peptide biosynthetic process"/>
    <property type="evidence" value="ECO:0007669"/>
    <property type="project" value="TreeGrafter"/>
</dbReference>
<dbReference type="Gene3D" id="3.40.50.980">
    <property type="match status" value="2"/>
</dbReference>
<dbReference type="Gene3D" id="1.10.1240.100">
    <property type="match status" value="1"/>
</dbReference>
<dbReference type="SUPFAM" id="SSF56801">
    <property type="entry name" value="Acetyl-CoA synthetase-like"/>
    <property type="match status" value="1"/>
</dbReference>
<dbReference type="PROSITE" id="PS52004">
    <property type="entry name" value="KS3_2"/>
    <property type="match status" value="1"/>
</dbReference>
<dbReference type="RefSeq" id="WP_145791367.1">
    <property type="nucleotide sequence ID" value="NZ_BAAABR010000029.1"/>
</dbReference>
<dbReference type="Gene3D" id="2.30.38.10">
    <property type="entry name" value="Luciferase, Domain 3"/>
    <property type="match status" value="1"/>
</dbReference>
<dbReference type="CDD" id="cd19531">
    <property type="entry name" value="LCL_NRPS-like"/>
    <property type="match status" value="2"/>
</dbReference>
<dbReference type="NCBIfam" id="TIGR01733">
    <property type="entry name" value="AA-adenyl-dom"/>
    <property type="match status" value="1"/>
</dbReference>
<dbReference type="Pfam" id="PF13193">
    <property type="entry name" value="AMP-binding_C"/>
    <property type="match status" value="1"/>
</dbReference>
<dbReference type="GO" id="GO:0005737">
    <property type="term" value="C:cytoplasm"/>
    <property type="evidence" value="ECO:0007669"/>
    <property type="project" value="TreeGrafter"/>
</dbReference>
<dbReference type="InterPro" id="IPR001242">
    <property type="entry name" value="Condensation_dom"/>
</dbReference>
<keyword evidence="3" id="KW-0596">Phosphopantetheine</keyword>
<dbReference type="Gene3D" id="3.30.300.30">
    <property type="match status" value="1"/>
</dbReference>
<dbReference type="InterPro" id="IPR014030">
    <property type="entry name" value="Ketoacyl_synth_N"/>
</dbReference>
<dbReference type="OrthoDB" id="5478077at2"/>
<dbReference type="Pfam" id="PF00668">
    <property type="entry name" value="Condensation"/>
    <property type="match status" value="2"/>
</dbReference>
<dbReference type="Pfam" id="PF00501">
    <property type="entry name" value="AMP-binding"/>
    <property type="match status" value="1"/>
</dbReference>
<dbReference type="InterPro" id="IPR006162">
    <property type="entry name" value="Ppantetheine_attach_site"/>
</dbReference>
<dbReference type="SUPFAM" id="SSF53901">
    <property type="entry name" value="Thiolase-like"/>
    <property type="match status" value="1"/>
</dbReference>
<evidence type="ECO:0000313" key="9">
    <source>
        <dbReference type="Proteomes" id="UP000318416"/>
    </source>
</evidence>
<evidence type="ECO:0000256" key="5">
    <source>
        <dbReference type="ARBA" id="ARBA00022679"/>
    </source>
</evidence>
<evidence type="ECO:0000256" key="2">
    <source>
        <dbReference type="ARBA" id="ARBA00006432"/>
    </source>
</evidence>
<dbReference type="InterPro" id="IPR020841">
    <property type="entry name" value="PKS_Beta-ketoAc_synthase_dom"/>
</dbReference>
<dbReference type="GO" id="GO:0017000">
    <property type="term" value="P:antibiotic biosynthetic process"/>
    <property type="evidence" value="ECO:0007669"/>
    <property type="project" value="UniProtKB-ARBA"/>
</dbReference>
<dbReference type="InterPro" id="IPR020845">
    <property type="entry name" value="AMP-binding_CS"/>
</dbReference>
<evidence type="ECO:0000256" key="4">
    <source>
        <dbReference type="ARBA" id="ARBA00022553"/>
    </source>
</evidence>
<dbReference type="PROSITE" id="PS50075">
    <property type="entry name" value="CARRIER"/>
    <property type="match status" value="2"/>
</dbReference>
<evidence type="ECO:0000256" key="1">
    <source>
        <dbReference type="ARBA" id="ARBA00001957"/>
    </source>
</evidence>
<dbReference type="InterPro" id="IPR045851">
    <property type="entry name" value="AMP-bd_C_sf"/>
</dbReference>
<dbReference type="FunFam" id="2.30.38.10:FF:000001">
    <property type="entry name" value="Non-ribosomal peptide synthetase PvdI"/>
    <property type="match status" value="1"/>
</dbReference>
<dbReference type="SMART" id="SM01294">
    <property type="entry name" value="PKS_PP_betabranch"/>
    <property type="match status" value="1"/>
</dbReference>
<dbReference type="GO" id="GO:0016747">
    <property type="term" value="F:acyltransferase activity, transferring groups other than amino-acyl groups"/>
    <property type="evidence" value="ECO:0007669"/>
    <property type="project" value="UniProtKB-ARBA"/>
</dbReference>
<dbReference type="SUPFAM" id="SSF47336">
    <property type="entry name" value="ACP-like"/>
    <property type="match status" value="2"/>
</dbReference>